<accession>A0A5N6E694</accession>
<dbReference type="EMBL" id="ML734936">
    <property type="protein sequence ID" value="KAB8212384.1"/>
    <property type="molecule type" value="Genomic_DNA"/>
</dbReference>
<evidence type="ECO:0000256" key="1">
    <source>
        <dbReference type="SAM" id="Phobius"/>
    </source>
</evidence>
<evidence type="ECO:0000313" key="3">
    <source>
        <dbReference type="Proteomes" id="UP000326532"/>
    </source>
</evidence>
<gene>
    <name evidence="2" type="ORF">BDV34DRAFT_3270</name>
</gene>
<keyword evidence="1" id="KW-0812">Transmembrane</keyword>
<keyword evidence="3" id="KW-1185">Reference proteome</keyword>
<evidence type="ECO:0000313" key="2">
    <source>
        <dbReference type="EMBL" id="KAB8212384.1"/>
    </source>
</evidence>
<feature type="transmembrane region" description="Helical" evidence="1">
    <location>
        <begin position="67"/>
        <end position="84"/>
    </location>
</feature>
<dbReference type="Proteomes" id="UP000326532">
    <property type="component" value="Unassembled WGS sequence"/>
</dbReference>
<sequence>MSRTQLSWSKRLTADIALVTVHWTTQSLAHIRVSFRISDRGNKSACHPNASNCKGLMWKPCQLRRQLLGLAPAILGIIVSIRHLPELALSCLRMGFGINHKL</sequence>
<dbReference type="VEuPathDB" id="FungiDB:BDV34DRAFT_3270"/>
<protein>
    <submittedName>
        <fullName evidence="2">Uncharacterized protein</fullName>
    </submittedName>
</protein>
<name>A0A5N6E694_ASPPA</name>
<keyword evidence="1" id="KW-1133">Transmembrane helix</keyword>
<dbReference type="AlphaFoldDB" id="A0A5N6E694"/>
<organism evidence="2 3">
    <name type="scientific">Aspergillus parasiticus</name>
    <dbReference type="NCBI Taxonomy" id="5067"/>
    <lineage>
        <taxon>Eukaryota</taxon>
        <taxon>Fungi</taxon>
        <taxon>Dikarya</taxon>
        <taxon>Ascomycota</taxon>
        <taxon>Pezizomycotina</taxon>
        <taxon>Eurotiomycetes</taxon>
        <taxon>Eurotiomycetidae</taxon>
        <taxon>Eurotiales</taxon>
        <taxon>Aspergillaceae</taxon>
        <taxon>Aspergillus</taxon>
        <taxon>Aspergillus subgen. Circumdati</taxon>
    </lineage>
</organism>
<reference evidence="2 3" key="1">
    <citation type="submission" date="2019-04" db="EMBL/GenBank/DDBJ databases">
        <title>Fungal friends and foes A comparative genomics study of 23 Aspergillus species from section Flavi.</title>
        <authorList>
            <consortium name="DOE Joint Genome Institute"/>
            <person name="Kjaerbolling I."/>
            <person name="Vesth T.C."/>
            <person name="Frisvad J.C."/>
            <person name="Nybo J.L."/>
            <person name="Theobald S."/>
            <person name="Kildgaard S."/>
            <person name="Petersen T.I."/>
            <person name="Kuo A."/>
            <person name="Sato A."/>
            <person name="Lyhne E.K."/>
            <person name="Kogle M.E."/>
            <person name="Wiebenga A."/>
            <person name="Kun R.S."/>
            <person name="Lubbers R.J."/>
            <person name="Makela M.R."/>
            <person name="Barry K."/>
            <person name="Chovatia M."/>
            <person name="Clum A."/>
            <person name="Daum C."/>
            <person name="Haridas S."/>
            <person name="He G."/>
            <person name="LaButti K."/>
            <person name="Lipzen A."/>
            <person name="Mondo S."/>
            <person name="Pangilinan J."/>
            <person name="Riley R."/>
            <person name="Salamov A."/>
            <person name="Simmons B.A."/>
            <person name="Magnuson J.K."/>
            <person name="Henrissat B."/>
            <person name="Mortensen U.H."/>
            <person name="Larsen T.O."/>
            <person name="De vries R.P."/>
            <person name="Grigoriev I.V."/>
            <person name="Machida M."/>
            <person name="Baker S.E."/>
            <person name="Andersen M.R."/>
        </authorList>
    </citation>
    <scope>NUCLEOTIDE SEQUENCE [LARGE SCALE GENOMIC DNA]</scope>
    <source>
        <strain evidence="2 3">CBS 117618</strain>
    </source>
</reference>
<proteinExistence type="predicted"/>
<keyword evidence="1" id="KW-0472">Membrane</keyword>